<dbReference type="EC" id="4.1.1.65" evidence="3"/>
<evidence type="ECO:0000256" key="1">
    <source>
        <dbReference type="ARBA" id="ARBA00001928"/>
    </source>
</evidence>
<organism evidence="13 14">
    <name type="scientific">Alkalicoccus saliphilus</name>
    <dbReference type="NCBI Taxonomy" id="200989"/>
    <lineage>
        <taxon>Bacteria</taxon>
        <taxon>Bacillati</taxon>
        <taxon>Bacillota</taxon>
        <taxon>Bacilli</taxon>
        <taxon>Bacillales</taxon>
        <taxon>Bacillaceae</taxon>
        <taxon>Alkalicoccus</taxon>
    </lineage>
</organism>
<name>A0A2T4UB09_9BACI</name>
<dbReference type="AlphaFoldDB" id="A0A2T4UB09"/>
<keyword evidence="10" id="KW-1208">Phospholipid metabolism</keyword>
<keyword evidence="9" id="KW-0456">Lyase</keyword>
<dbReference type="GO" id="GO:0006646">
    <property type="term" value="P:phosphatidylethanolamine biosynthetic process"/>
    <property type="evidence" value="ECO:0007669"/>
    <property type="project" value="UniProtKB-UniPathway"/>
</dbReference>
<dbReference type="InterPro" id="IPR033177">
    <property type="entry name" value="PSD-B"/>
</dbReference>
<evidence type="ECO:0000256" key="9">
    <source>
        <dbReference type="ARBA" id="ARBA00023239"/>
    </source>
</evidence>
<evidence type="ECO:0000256" key="2">
    <source>
        <dbReference type="ARBA" id="ARBA00005189"/>
    </source>
</evidence>
<dbReference type="NCBIfam" id="TIGR00163">
    <property type="entry name" value="PS_decarb"/>
    <property type="match status" value="1"/>
</dbReference>
<keyword evidence="5" id="KW-0210">Decarboxylase</keyword>
<dbReference type="RefSeq" id="WP_107583210.1">
    <property type="nucleotide sequence ID" value="NZ_PZJJ01000001.1"/>
</dbReference>
<evidence type="ECO:0000256" key="4">
    <source>
        <dbReference type="ARBA" id="ARBA00022516"/>
    </source>
</evidence>
<evidence type="ECO:0000256" key="10">
    <source>
        <dbReference type="ARBA" id="ARBA00023264"/>
    </source>
</evidence>
<comment type="cofactor">
    <cofactor evidence="1">
        <name>pyruvate</name>
        <dbReference type="ChEBI" id="CHEBI:15361"/>
    </cofactor>
</comment>
<dbReference type="GO" id="GO:0004609">
    <property type="term" value="F:phosphatidylserine decarboxylase activity"/>
    <property type="evidence" value="ECO:0007669"/>
    <property type="project" value="UniProtKB-EC"/>
</dbReference>
<evidence type="ECO:0000256" key="3">
    <source>
        <dbReference type="ARBA" id="ARBA00012243"/>
    </source>
</evidence>
<dbReference type="Pfam" id="PF02666">
    <property type="entry name" value="PS_Dcarbxylase"/>
    <property type="match status" value="1"/>
</dbReference>
<keyword evidence="4" id="KW-0444">Lipid biosynthesis</keyword>
<keyword evidence="11" id="KW-0670">Pyruvate</keyword>
<reference evidence="13 14" key="1">
    <citation type="submission" date="2018-03" db="EMBL/GenBank/DDBJ databases">
        <title>Alkalicoccus saliphilus sp. nov., isolated from a mineral pool.</title>
        <authorList>
            <person name="Zhao B."/>
        </authorList>
    </citation>
    <scope>NUCLEOTIDE SEQUENCE [LARGE SCALE GENOMIC DNA]</scope>
    <source>
        <strain evidence="13 14">6AG</strain>
    </source>
</reference>
<dbReference type="InterPro" id="IPR003817">
    <property type="entry name" value="PS_Dcarbxylase"/>
</dbReference>
<sequence>MKKETYRLLMDLSHNPFYAFLLKKMAESGASRYLIASFADTFNINKAELAEELKQYGSLQEFFMRELKPGSRPVSQLEKSVVSPVDGVLTACGELTADDHFSVKGKEHSLASLLRIEKKVEKYAGGTYGVFYLSPKEYHRIHSPADGIVTARWALGDYSEPVNDLAFQFGIQPLASNYRLITEMDTPGGRLAVVKVGALNVNSVHYTHTRRELTKGEEFASFGFGSSVILLAEPGVMKWSGEEGDFLKQGEAAGFFKNIYK</sequence>
<evidence type="ECO:0000313" key="14">
    <source>
        <dbReference type="Proteomes" id="UP000240509"/>
    </source>
</evidence>
<comment type="pathway">
    <text evidence="12">Phospholipid metabolism; phosphatidylethanolamine biosynthesis.</text>
</comment>
<protein>
    <recommendedName>
        <fullName evidence="3">phosphatidylserine decarboxylase</fullName>
        <ecNumber evidence="3">4.1.1.65</ecNumber>
    </recommendedName>
</protein>
<evidence type="ECO:0000256" key="5">
    <source>
        <dbReference type="ARBA" id="ARBA00022793"/>
    </source>
</evidence>
<evidence type="ECO:0000256" key="7">
    <source>
        <dbReference type="ARBA" id="ARBA00023145"/>
    </source>
</evidence>
<comment type="caution">
    <text evidence="13">The sequence shown here is derived from an EMBL/GenBank/DDBJ whole genome shotgun (WGS) entry which is preliminary data.</text>
</comment>
<keyword evidence="7" id="KW-0865">Zymogen</keyword>
<evidence type="ECO:0000256" key="6">
    <source>
        <dbReference type="ARBA" id="ARBA00023098"/>
    </source>
</evidence>
<keyword evidence="14" id="KW-1185">Reference proteome</keyword>
<proteinExistence type="predicted"/>
<dbReference type="Proteomes" id="UP000240509">
    <property type="component" value="Unassembled WGS sequence"/>
</dbReference>
<evidence type="ECO:0000256" key="8">
    <source>
        <dbReference type="ARBA" id="ARBA00023209"/>
    </source>
</evidence>
<gene>
    <name evidence="13" type="primary">psd</name>
    <name evidence="13" type="ORF">C6Y45_01360</name>
</gene>
<keyword evidence="8" id="KW-0594">Phospholipid biosynthesis</keyword>
<dbReference type="EMBL" id="PZJJ01000001">
    <property type="protein sequence ID" value="PTL40582.1"/>
    <property type="molecule type" value="Genomic_DNA"/>
</dbReference>
<keyword evidence="6" id="KW-0443">Lipid metabolism</keyword>
<evidence type="ECO:0000256" key="11">
    <source>
        <dbReference type="ARBA" id="ARBA00023317"/>
    </source>
</evidence>
<accession>A0A2T4UB09</accession>
<evidence type="ECO:0000313" key="13">
    <source>
        <dbReference type="EMBL" id="PTL40582.1"/>
    </source>
</evidence>
<comment type="pathway">
    <text evidence="2">Lipid metabolism.</text>
</comment>
<dbReference type="OrthoDB" id="9802030at2"/>
<evidence type="ECO:0000256" key="12">
    <source>
        <dbReference type="ARBA" id="ARBA00024326"/>
    </source>
</evidence>
<dbReference type="UniPathway" id="UPA00558"/>
<dbReference type="PANTHER" id="PTHR10067">
    <property type="entry name" value="PHOSPHATIDYLSERINE DECARBOXYLASE"/>
    <property type="match status" value="1"/>
</dbReference>
<dbReference type="PANTHER" id="PTHR10067:SF6">
    <property type="entry name" value="PHOSPHATIDYLSERINE DECARBOXYLASE PROENZYME, MITOCHONDRIAL"/>
    <property type="match status" value="1"/>
</dbReference>